<dbReference type="EMBL" id="RSFW01000003">
    <property type="protein sequence ID" value="RSD28992.1"/>
    <property type="molecule type" value="Genomic_DNA"/>
</dbReference>
<organism evidence="3 4">
    <name type="scientific">Mesobacillus subterraneus</name>
    <dbReference type="NCBI Taxonomy" id="285983"/>
    <lineage>
        <taxon>Bacteria</taxon>
        <taxon>Bacillati</taxon>
        <taxon>Bacillota</taxon>
        <taxon>Bacilli</taxon>
        <taxon>Bacillales</taxon>
        <taxon>Bacillaceae</taxon>
        <taxon>Mesobacillus</taxon>
    </lineage>
</organism>
<gene>
    <name evidence="3" type="ORF">EJA10_02455</name>
</gene>
<sequence>MENQNSVAKLLRIIGIVVMIGGVLFALMVDTSTPEGGLHWGRTLTVLFSSFVSGMLFIGFSEVIALLQKIHLQLQQGGSKASATPVNEREVEQPQEQTEWQPSPQDLEDIRALYHGRKITKIEASPYQDYCAVQLEGEADIEVVELGGFKPKKVSAAAKPDLVDRIRKWFNNLHSS</sequence>
<name>A0A427TX45_9BACI</name>
<evidence type="ECO:0000256" key="1">
    <source>
        <dbReference type="SAM" id="MobiDB-lite"/>
    </source>
</evidence>
<proteinExistence type="predicted"/>
<dbReference type="Proteomes" id="UP000279911">
    <property type="component" value="Unassembled WGS sequence"/>
</dbReference>
<accession>A0A427TX45</accession>
<feature type="region of interest" description="Disordered" evidence="1">
    <location>
        <begin position="81"/>
        <end position="100"/>
    </location>
</feature>
<reference evidence="4" key="1">
    <citation type="submission" date="2018-12" db="EMBL/GenBank/DDBJ databases">
        <title>Bacillus chawlae sp. nov., Bacillus glennii sp. nov., and Bacillus saganii sp. nov. Isolated from the Vehicle Assembly Building at Kennedy Space Center where the Viking Spacecraft were Assembled.</title>
        <authorList>
            <person name="Seuylemezian A."/>
            <person name="Vaishampayan P."/>
        </authorList>
    </citation>
    <scope>NUCLEOTIDE SEQUENCE [LARGE SCALE GENOMIC DNA]</scope>
    <source>
        <strain evidence="4">DSM 13966</strain>
    </source>
</reference>
<keyword evidence="2" id="KW-0812">Transmembrane</keyword>
<evidence type="ECO:0000256" key="2">
    <source>
        <dbReference type="SAM" id="Phobius"/>
    </source>
</evidence>
<keyword evidence="2" id="KW-1133">Transmembrane helix</keyword>
<feature type="transmembrane region" description="Helical" evidence="2">
    <location>
        <begin position="7"/>
        <end position="27"/>
    </location>
</feature>
<evidence type="ECO:0000313" key="4">
    <source>
        <dbReference type="Proteomes" id="UP000279911"/>
    </source>
</evidence>
<dbReference type="OrthoDB" id="2856015at2"/>
<keyword evidence="2" id="KW-0472">Membrane</keyword>
<comment type="caution">
    <text evidence="3">The sequence shown here is derived from an EMBL/GenBank/DDBJ whole genome shotgun (WGS) entry which is preliminary data.</text>
</comment>
<dbReference type="AlphaFoldDB" id="A0A427TX45"/>
<evidence type="ECO:0000313" key="3">
    <source>
        <dbReference type="EMBL" id="RSD28992.1"/>
    </source>
</evidence>
<feature type="transmembrane region" description="Helical" evidence="2">
    <location>
        <begin position="47"/>
        <end position="67"/>
    </location>
</feature>
<protein>
    <submittedName>
        <fullName evidence="3">Uncharacterized protein</fullName>
    </submittedName>
</protein>
<dbReference type="RefSeq" id="WP_125478425.1">
    <property type="nucleotide sequence ID" value="NZ_RSFW01000003.1"/>
</dbReference>